<name>A0AA40FXY8_9HYME</name>
<evidence type="ECO:0000313" key="2">
    <source>
        <dbReference type="Proteomes" id="UP001177670"/>
    </source>
</evidence>
<keyword evidence="2" id="KW-1185">Reference proteome</keyword>
<gene>
    <name evidence="1" type="ORF">K0M31_003970</name>
</gene>
<comment type="caution">
    <text evidence="1">The sequence shown here is derived from an EMBL/GenBank/DDBJ whole genome shotgun (WGS) entry which is preliminary data.</text>
</comment>
<proteinExistence type="predicted"/>
<organism evidence="1 2">
    <name type="scientific">Melipona bicolor</name>
    <dbReference type="NCBI Taxonomy" id="60889"/>
    <lineage>
        <taxon>Eukaryota</taxon>
        <taxon>Metazoa</taxon>
        <taxon>Ecdysozoa</taxon>
        <taxon>Arthropoda</taxon>
        <taxon>Hexapoda</taxon>
        <taxon>Insecta</taxon>
        <taxon>Pterygota</taxon>
        <taxon>Neoptera</taxon>
        <taxon>Endopterygota</taxon>
        <taxon>Hymenoptera</taxon>
        <taxon>Apocrita</taxon>
        <taxon>Aculeata</taxon>
        <taxon>Apoidea</taxon>
        <taxon>Anthophila</taxon>
        <taxon>Apidae</taxon>
        <taxon>Melipona</taxon>
    </lineage>
</organism>
<evidence type="ECO:0000313" key="1">
    <source>
        <dbReference type="EMBL" id="KAK1127432.1"/>
    </source>
</evidence>
<reference evidence="1" key="1">
    <citation type="submission" date="2021-10" db="EMBL/GenBank/DDBJ databases">
        <title>Melipona bicolor Genome sequencing and assembly.</title>
        <authorList>
            <person name="Araujo N.S."/>
            <person name="Arias M.C."/>
        </authorList>
    </citation>
    <scope>NUCLEOTIDE SEQUENCE</scope>
    <source>
        <strain evidence="1">USP_2M_L1-L4_2017</strain>
        <tissue evidence="1">Whole body</tissue>
    </source>
</reference>
<dbReference type="Proteomes" id="UP001177670">
    <property type="component" value="Unassembled WGS sequence"/>
</dbReference>
<sequence length="90" mass="10712">MERSWETARKTERTKKKRGILLGYENSSESWQKVQILVEFYDDARRMGFQRLIPGLFQFSQTLYATQEDGNFKQFSELNKMKIKMPLIIG</sequence>
<accession>A0AA40FXY8</accession>
<dbReference type="AlphaFoldDB" id="A0AA40FXY8"/>
<protein>
    <submittedName>
        <fullName evidence="1">Uncharacterized protein</fullName>
    </submittedName>
</protein>
<dbReference type="EMBL" id="JAHYIQ010000012">
    <property type="protein sequence ID" value="KAK1127432.1"/>
    <property type="molecule type" value="Genomic_DNA"/>
</dbReference>